<accession>A0A3S5A3M6</accession>
<name>A0A3S5A3M6_9PLAT</name>
<reference evidence="1" key="1">
    <citation type="submission" date="2018-11" db="EMBL/GenBank/DDBJ databases">
        <authorList>
            <consortium name="Pathogen Informatics"/>
        </authorList>
    </citation>
    <scope>NUCLEOTIDE SEQUENCE</scope>
</reference>
<evidence type="ECO:0000313" key="1">
    <source>
        <dbReference type="EMBL" id="VEL14154.1"/>
    </source>
</evidence>
<gene>
    <name evidence="1" type="ORF">PXEA_LOCUS7594</name>
</gene>
<keyword evidence="2" id="KW-1185">Reference proteome</keyword>
<dbReference type="InterPro" id="IPR026983">
    <property type="entry name" value="DHC"/>
</dbReference>
<dbReference type="GO" id="GO:0030286">
    <property type="term" value="C:dynein complex"/>
    <property type="evidence" value="ECO:0007669"/>
    <property type="project" value="InterPro"/>
</dbReference>
<organism evidence="1 2">
    <name type="scientific">Protopolystoma xenopodis</name>
    <dbReference type="NCBI Taxonomy" id="117903"/>
    <lineage>
        <taxon>Eukaryota</taxon>
        <taxon>Metazoa</taxon>
        <taxon>Spiralia</taxon>
        <taxon>Lophotrochozoa</taxon>
        <taxon>Platyhelminthes</taxon>
        <taxon>Monogenea</taxon>
        <taxon>Polyopisthocotylea</taxon>
        <taxon>Polystomatidea</taxon>
        <taxon>Polystomatidae</taxon>
        <taxon>Protopolystoma</taxon>
    </lineage>
</organism>
<dbReference type="PANTHER" id="PTHR22878">
    <property type="entry name" value="DYNEIN HEAVY CHAIN 6, AXONEMAL-LIKE-RELATED"/>
    <property type="match status" value="1"/>
</dbReference>
<dbReference type="GO" id="GO:0007018">
    <property type="term" value="P:microtubule-based movement"/>
    <property type="evidence" value="ECO:0007669"/>
    <property type="project" value="InterPro"/>
</dbReference>
<comment type="caution">
    <text evidence="1">The sequence shown here is derived from an EMBL/GenBank/DDBJ whole genome shotgun (WGS) entry which is preliminary data.</text>
</comment>
<dbReference type="PANTHER" id="PTHR22878:SF63">
    <property type="entry name" value="DYNEIN AXONEMAL HEAVY CHAIN 10"/>
    <property type="match status" value="1"/>
</dbReference>
<dbReference type="Proteomes" id="UP000784294">
    <property type="component" value="Unassembled WGS sequence"/>
</dbReference>
<protein>
    <submittedName>
        <fullName evidence="1">Uncharacterized protein</fullName>
    </submittedName>
</protein>
<dbReference type="GO" id="GO:0045505">
    <property type="term" value="F:dynein intermediate chain binding"/>
    <property type="evidence" value="ECO:0007669"/>
    <property type="project" value="InterPro"/>
</dbReference>
<dbReference type="Gene3D" id="1.20.58.1120">
    <property type="match status" value="1"/>
</dbReference>
<dbReference type="GO" id="GO:0051959">
    <property type="term" value="F:dynein light intermediate chain binding"/>
    <property type="evidence" value="ECO:0007669"/>
    <property type="project" value="InterPro"/>
</dbReference>
<sequence length="86" mass="10011">MSRGGMVVLAANQIWYTWEVEDVFNKMKLGDKHAMKRFNKKLLSQLNDMVVRVRGLLPPLVLRKLETAMILEVHAKDVVESFVRDR</sequence>
<evidence type="ECO:0000313" key="2">
    <source>
        <dbReference type="Proteomes" id="UP000784294"/>
    </source>
</evidence>
<proteinExistence type="predicted"/>
<dbReference type="AlphaFoldDB" id="A0A3S5A3M6"/>
<dbReference type="OrthoDB" id="447173at2759"/>
<dbReference type="EMBL" id="CAAALY010020148">
    <property type="protein sequence ID" value="VEL14154.1"/>
    <property type="molecule type" value="Genomic_DNA"/>
</dbReference>